<evidence type="ECO:0000313" key="1">
    <source>
        <dbReference type="EMBL" id="KGB20974.1"/>
    </source>
</evidence>
<reference evidence="1 2" key="1">
    <citation type="submission" date="2014-06" db="EMBL/GenBank/DDBJ databases">
        <title>Functional and comparative genomic analyses of the Drosophila gut microbiota identify candidate symbiosis factors.</title>
        <authorList>
            <person name="Newell P.D."/>
            <person name="Chaston J.M."/>
            <person name="Douglas A.E."/>
        </authorList>
    </citation>
    <scope>NUCLEOTIDE SEQUENCE [LARGE SCALE GENOMIC DNA]</scope>
    <source>
        <strain evidence="1 2">DmCS_006</strain>
    </source>
</reference>
<dbReference type="Proteomes" id="UP000029448">
    <property type="component" value="Unassembled WGS sequence"/>
</dbReference>
<sequence>MLHPCFITPGLKWQKDDHGQTTGLCVARYFSKQSFIENWKFGDRPKDENVMPFSVPRFPRTIGDYLNAVASAGFRITRIEEPQPTEHTCKRASRFRRWRDLAAFLLMVRAERPK</sequence>
<dbReference type="STRING" id="104102.AtDm6_3339"/>
<gene>
    <name evidence="1" type="ORF">AtDm6_3339</name>
</gene>
<dbReference type="GO" id="GO:0032259">
    <property type="term" value="P:methylation"/>
    <property type="evidence" value="ECO:0007669"/>
    <property type="project" value="UniProtKB-KW"/>
</dbReference>
<dbReference type="AlphaFoldDB" id="A0A094YK10"/>
<comment type="caution">
    <text evidence="1">The sequence shown here is derived from an EMBL/GenBank/DDBJ whole genome shotgun (WGS) entry which is preliminary data.</text>
</comment>
<proteinExistence type="predicted"/>
<dbReference type="Gene3D" id="3.40.50.150">
    <property type="entry name" value="Vaccinia Virus protein VP39"/>
    <property type="match status" value="1"/>
</dbReference>
<organism evidence="1 2">
    <name type="scientific">Acetobacter tropicalis</name>
    <dbReference type="NCBI Taxonomy" id="104102"/>
    <lineage>
        <taxon>Bacteria</taxon>
        <taxon>Pseudomonadati</taxon>
        <taxon>Pseudomonadota</taxon>
        <taxon>Alphaproteobacteria</taxon>
        <taxon>Acetobacterales</taxon>
        <taxon>Acetobacteraceae</taxon>
        <taxon>Acetobacter</taxon>
    </lineage>
</organism>
<dbReference type="EMBL" id="JOKM01000106">
    <property type="protein sequence ID" value="KGB20974.1"/>
    <property type="molecule type" value="Genomic_DNA"/>
</dbReference>
<dbReference type="InterPro" id="IPR029063">
    <property type="entry name" value="SAM-dependent_MTases_sf"/>
</dbReference>
<keyword evidence="1" id="KW-0808">Transferase</keyword>
<dbReference type="GO" id="GO:0008168">
    <property type="term" value="F:methyltransferase activity"/>
    <property type="evidence" value="ECO:0007669"/>
    <property type="project" value="UniProtKB-KW"/>
</dbReference>
<accession>A0A094YK10</accession>
<name>A0A094YK10_9PROT</name>
<evidence type="ECO:0000313" key="2">
    <source>
        <dbReference type="Proteomes" id="UP000029448"/>
    </source>
</evidence>
<dbReference type="PATRIC" id="fig|104102.7.peg.3295"/>
<keyword evidence="1" id="KW-0489">Methyltransferase</keyword>
<keyword evidence="2" id="KW-1185">Reference proteome</keyword>
<protein>
    <submittedName>
        <fullName evidence="1">Putative methyltransferase</fullName>
    </submittedName>
</protein>